<evidence type="ECO:0000256" key="2">
    <source>
        <dbReference type="ARBA" id="ARBA00022605"/>
    </source>
</evidence>
<comment type="caution">
    <text evidence="6">The sequence shown here is derived from an EMBL/GenBank/DDBJ whole genome shotgun (WGS) entry which is preliminary data.</text>
</comment>
<dbReference type="CDD" id="cd23934">
    <property type="entry name" value="AGPR_1_C"/>
    <property type="match status" value="1"/>
</dbReference>
<protein>
    <submittedName>
        <fullName evidence="6">N-acetyl-gamma-glutamyl-phosphate reductase</fullName>
    </submittedName>
</protein>
<dbReference type="InterPro" id="IPR058924">
    <property type="entry name" value="AGPR_dimerisation_dom"/>
</dbReference>
<dbReference type="SUPFAM" id="SSF51735">
    <property type="entry name" value="NAD(P)-binding Rossmann-fold domains"/>
    <property type="match status" value="1"/>
</dbReference>
<keyword evidence="4" id="KW-0560">Oxidoreductase</keyword>
<dbReference type="Gene3D" id="3.30.360.10">
    <property type="entry name" value="Dihydrodipicolinate Reductase, domain 2"/>
    <property type="match status" value="1"/>
</dbReference>
<sequence>KKVKVGIIGGAGYTGGELLRLLVNHPGVEITLVTSESFAKKKVSDEYPNLKGRIPLTFENYRKEGAAACEFIFLAKPQSNSFSMVKDLFGKVRIIDLSGDFRFSSAKDFESWYHTPHLAPNLLKEAVYGLPELFGNEIKRARLVANPGCYPTGIILATFPLAKEGLIEPEVDASAVSGFSGAGRTPSPNSMAYSVAENIRPYKIGVHPHTGEVEAIIKKATGKALHLNFVPQVAGFERGILSVIFLRMKKKISPKLIAGLYQKSYRSCPFVRILREGTFPEIKSTAFTNFCDLGWHLSGDKTILVITALDNLVKGAAGQAIQNLNLMAGFPEDEGLI</sequence>
<dbReference type="GO" id="GO:0070401">
    <property type="term" value="F:NADP+ binding"/>
    <property type="evidence" value="ECO:0007669"/>
    <property type="project" value="InterPro"/>
</dbReference>
<dbReference type="SMART" id="SM00859">
    <property type="entry name" value="Semialdhyde_dh"/>
    <property type="match status" value="1"/>
</dbReference>
<dbReference type="NCBIfam" id="TIGR01850">
    <property type="entry name" value="argC"/>
    <property type="match status" value="1"/>
</dbReference>
<keyword evidence="3" id="KW-0521">NADP</keyword>
<dbReference type="Pfam" id="PF01118">
    <property type="entry name" value="Semialdhyde_dh"/>
    <property type="match status" value="1"/>
</dbReference>
<evidence type="ECO:0000259" key="5">
    <source>
        <dbReference type="SMART" id="SM00859"/>
    </source>
</evidence>
<organism evidence="6 7">
    <name type="scientific">bacterium (Candidatus Ratteibacteria) CG23_combo_of_CG06-09_8_20_14_all_48_7</name>
    <dbReference type="NCBI Taxonomy" id="2014292"/>
    <lineage>
        <taxon>Bacteria</taxon>
        <taxon>Candidatus Ratteibacteria</taxon>
    </lineage>
</organism>
<feature type="non-terminal residue" evidence="6">
    <location>
        <position position="1"/>
    </location>
</feature>
<dbReference type="AlphaFoldDB" id="A0A2G9Y8X4"/>
<keyword evidence="2" id="KW-0028">Amino-acid biosynthesis</keyword>
<dbReference type="InterPro" id="IPR036291">
    <property type="entry name" value="NAD(P)-bd_dom_sf"/>
</dbReference>
<dbReference type="GO" id="GO:0006526">
    <property type="term" value="P:L-arginine biosynthetic process"/>
    <property type="evidence" value="ECO:0007669"/>
    <property type="project" value="UniProtKB-KW"/>
</dbReference>
<proteinExistence type="inferred from homology"/>
<dbReference type="Proteomes" id="UP000230392">
    <property type="component" value="Unassembled WGS sequence"/>
</dbReference>
<name>A0A2G9Y8X4_9BACT</name>
<evidence type="ECO:0000313" key="6">
    <source>
        <dbReference type="EMBL" id="PIP15654.1"/>
    </source>
</evidence>
<accession>A0A2G9Y8X4</accession>
<dbReference type="GO" id="GO:0003942">
    <property type="term" value="F:N-acetyl-gamma-glutamyl-phosphate reductase activity"/>
    <property type="evidence" value="ECO:0007669"/>
    <property type="project" value="InterPro"/>
</dbReference>
<dbReference type="PANTHER" id="PTHR32338">
    <property type="entry name" value="N-ACETYL-GAMMA-GLUTAMYL-PHOSPHATE REDUCTASE, CHLOROPLASTIC-RELATED-RELATED"/>
    <property type="match status" value="1"/>
</dbReference>
<evidence type="ECO:0000256" key="3">
    <source>
        <dbReference type="ARBA" id="ARBA00022857"/>
    </source>
</evidence>
<evidence type="ECO:0000256" key="1">
    <source>
        <dbReference type="ARBA" id="ARBA00022571"/>
    </source>
</evidence>
<dbReference type="InterPro" id="IPR050085">
    <property type="entry name" value="AGPR"/>
</dbReference>
<feature type="domain" description="Semialdehyde dehydrogenase NAD-binding" evidence="5">
    <location>
        <begin position="4"/>
        <end position="141"/>
    </location>
</feature>
<dbReference type="EMBL" id="PCRF01000259">
    <property type="protein sequence ID" value="PIP15654.1"/>
    <property type="molecule type" value="Genomic_DNA"/>
</dbReference>
<keyword evidence="1" id="KW-0055">Arginine biosynthesis</keyword>
<dbReference type="PANTHER" id="PTHR32338:SF10">
    <property type="entry name" value="N-ACETYL-GAMMA-GLUTAMYL-PHOSPHATE REDUCTASE, CHLOROPLASTIC-RELATED"/>
    <property type="match status" value="1"/>
</dbReference>
<evidence type="ECO:0000313" key="7">
    <source>
        <dbReference type="Proteomes" id="UP000230392"/>
    </source>
</evidence>
<dbReference type="CDD" id="cd17895">
    <property type="entry name" value="AGPR_1_N"/>
    <property type="match status" value="1"/>
</dbReference>
<dbReference type="InterPro" id="IPR000706">
    <property type="entry name" value="AGPR_type-1"/>
</dbReference>
<dbReference type="SUPFAM" id="SSF55347">
    <property type="entry name" value="Glyceraldehyde-3-phosphate dehydrogenase-like, C-terminal domain"/>
    <property type="match status" value="1"/>
</dbReference>
<dbReference type="Pfam" id="PF22698">
    <property type="entry name" value="Semialdhyde_dhC_1"/>
    <property type="match status" value="1"/>
</dbReference>
<dbReference type="HAMAP" id="MF_00150">
    <property type="entry name" value="ArgC_type1"/>
    <property type="match status" value="1"/>
</dbReference>
<dbReference type="InterPro" id="IPR000534">
    <property type="entry name" value="Semialdehyde_DH_NAD-bd"/>
</dbReference>
<evidence type="ECO:0000256" key="4">
    <source>
        <dbReference type="ARBA" id="ARBA00023002"/>
    </source>
</evidence>
<reference evidence="6 7" key="1">
    <citation type="submission" date="2017-09" db="EMBL/GenBank/DDBJ databases">
        <title>Depth-based differentiation of microbial function through sediment-hosted aquifers and enrichment of novel symbionts in the deep terrestrial subsurface.</title>
        <authorList>
            <person name="Probst A.J."/>
            <person name="Ladd B."/>
            <person name="Jarett J.K."/>
            <person name="Geller-Mcgrath D.E."/>
            <person name="Sieber C.M."/>
            <person name="Emerson J.B."/>
            <person name="Anantharaman K."/>
            <person name="Thomas B.C."/>
            <person name="Malmstrom R."/>
            <person name="Stieglmeier M."/>
            <person name="Klingl A."/>
            <person name="Woyke T."/>
            <person name="Ryan C.M."/>
            <person name="Banfield J.F."/>
        </authorList>
    </citation>
    <scope>NUCLEOTIDE SEQUENCE [LARGE SCALE GENOMIC DNA]</scope>
    <source>
        <strain evidence="6">CG23_combo_of_CG06-09_8_20_14_all_48_7</strain>
    </source>
</reference>
<gene>
    <name evidence="6" type="primary">argC</name>
    <name evidence="6" type="ORF">COX46_05340</name>
</gene>
<dbReference type="Gene3D" id="3.40.50.720">
    <property type="entry name" value="NAD(P)-binding Rossmann-like Domain"/>
    <property type="match status" value="1"/>
</dbReference>
<dbReference type="GO" id="GO:0051287">
    <property type="term" value="F:NAD binding"/>
    <property type="evidence" value="ECO:0007669"/>
    <property type="project" value="InterPro"/>
</dbReference>